<dbReference type="FunFam" id="3.20.20.10:FF:000018">
    <property type="entry name" value="Pyridoxal phosphate homeostasis protein"/>
    <property type="match status" value="1"/>
</dbReference>
<dbReference type="InterPro" id="IPR001608">
    <property type="entry name" value="Ala_racemase_N"/>
</dbReference>
<dbReference type="OrthoDB" id="9804072at2"/>
<comment type="similarity">
    <text evidence="2 4">Belongs to the pyridoxal phosphate-binding protein YggS/PROSC family.</text>
</comment>
<evidence type="ECO:0000256" key="2">
    <source>
        <dbReference type="HAMAP-Rule" id="MF_02087"/>
    </source>
</evidence>
<reference evidence="7" key="2">
    <citation type="submission" date="2011-04" db="EMBL/GenBank/DDBJ databases">
        <title>The complete genome of chromosome of Treponema succinifaciens DSM 2489.</title>
        <authorList>
            <person name="Lucas S."/>
            <person name="Copeland A."/>
            <person name="Lapidus A."/>
            <person name="Bruce D."/>
            <person name="Goodwin L."/>
            <person name="Pitluck S."/>
            <person name="Peters L."/>
            <person name="Kyrpides N."/>
            <person name="Mavromatis K."/>
            <person name="Ivanova N."/>
            <person name="Ovchinnikova G."/>
            <person name="Teshima H."/>
            <person name="Detter J.C."/>
            <person name="Tapia R."/>
            <person name="Han C."/>
            <person name="Land M."/>
            <person name="Hauser L."/>
            <person name="Markowitz V."/>
            <person name="Cheng J.-F."/>
            <person name="Hugenholtz P."/>
            <person name="Woyke T."/>
            <person name="Wu D."/>
            <person name="Gronow S."/>
            <person name="Wellnitz S."/>
            <person name="Brambilla E."/>
            <person name="Klenk H.-P."/>
            <person name="Eisen J.A."/>
        </authorList>
    </citation>
    <scope>NUCLEOTIDE SEQUENCE [LARGE SCALE GENOMIC DNA]</scope>
    <source>
        <strain evidence="7">ATCC 33096 / DSM 2489 / 6091</strain>
    </source>
</reference>
<dbReference type="PANTHER" id="PTHR10146">
    <property type="entry name" value="PROLINE SYNTHETASE CO-TRANSCRIBED BACTERIAL HOMOLOG PROTEIN"/>
    <property type="match status" value="1"/>
</dbReference>
<dbReference type="CDD" id="cd00635">
    <property type="entry name" value="PLPDE_III_YBL036c_like"/>
    <property type="match status" value="1"/>
</dbReference>
<dbReference type="PANTHER" id="PTHR10146:SF14">
    <property type="entry name" value="PYRIDOXAL PHOSPHATE HOMEOSTASIS PROTEIN"/>
    <property type="match status" value="1"/>
</dbReference>
<keyword evidence="7" id="KW-1185">Reference proteome</keyword>
<dbReference type="Pfam" id="PF01168">
    <property type="entry name" value="Ala_racemase_N"/>
    <property type="match status" value="1"/>
</dbReference>
<comment type="cofactor">
    <cofactor evidence="3">
        <name>pyridoxal 5'-phosphate</name>
        <dbReference type="ChEBI" id="CHEBI:597326"/>
    </cofactor>
</comment>
<feature type="domain" description="Alanine racemase N-terminal" evidence="5">
    <location>
        <begin position="12"/>
        <end position="235"/>
    </location>
</feature>
<dbReference type="NCBIfam" id="TIGR00044">
    <property type="entry name" value="YggS family pyridoxal phosphate-dependent enzyme"/>
    <property type="match status" value="1"/>
</dbReference>
<dbReference type="PIRSF" id="PIRSF004848">
    <property type="entry name" value="YBL036c_PLPDEIII"/>
    <property type="match status" value="1"/>
</dbReference>
<keyword evidence="1 2" id="KW-0663">Pyridoxal phosphate</keyword>
<gene>
    <name evidence="6" type="ordered locus">Tresu_1273</name>
</gene>
<comment type="function">
    <text evidence="2">Pyridoxal 5'-phosphate (PLP)-binding protein, which is involved in PLP homeostasis.</text>
</comment>
<dbReference type="GO" id="GO:0030170">
    <property type="term" value="F:pyridoxal phosphate binding"/>
    <property type="evidence" value="ECO:0007669"/>
    <property type="project" value="UniProtKB-UniRule"/>
</dbReference>
<dbReference type="SUPFAM" id="SSF51419">
    <property type="entry name" value="PLP-binding barrel"/>
    <property type="match status" value="1"/>
</dbReference>
<organism evidence="6 7">
    <name type="scientific">Treponema succinifaciens (strain ATCC 33096 / DSM 2489 / 6091)</name>
    <dbReference type="NCBI Taxonomy" id="869209"/>
    <lineage>
        <taxon>Bacteria</taxon>
        <taxon>Pseudomonadati</taxon>
        <taxon>Spirochaetota</taxon>
        <taxon>Spirochaetia</taxon>
        <taxon>Spirochaetales</taxon>
        <taxon>Treponemataceae</taxon>
        <taxon>Treponema</taxon>
    </lineage>
</organism>
<dbReference type="KEGG" id="tsu:Tresu_1273"/>
<accession>F2NRU5</accession>
<evidence type="ECO:0000256" key="3">
    <source>
        <dbReference type="PIRSR" id="PIRSR004848-1"/>
    </source>
</evidence>
<evidence type="ECO:0000313" key="6">
    <source>
        <dbReference type="EMBL" id="AEB14181.1"/>
    </source>
</evidence>
<reference evidence="6 7" key="1">
    <citation type="journal article" date="2011" name="Stand. Genomic Sci.">
        <title>Complete genome sequence of Treponema succinifaciens type strain (6091).</title>
        <authorList>
            <person name="Han C."/>
            <person name="Gronow S."/>
            <person name="Teshima H."/>
            <person name="Lapidus A."/>
            <person name="Nolan M."/>
            <person name="Lucas S."/>
            <person name="Hammon N."/>
            <person name="Deshpande S."/>
            <person name="Cheng J.F."/>
            <person name="Zeytun A."/>
            <person name="Tapia R."/>
            <person name="Goodwin L."/>
            <person name="Pitluck S."/>
            <person name="Liolios K."/>
            <person name="Pagani I."/>
            <person name="Ivanova N."/>
            <person name="Mavromatis K."/>
            <person name="Mikhailova N."/>
            <person name="Huntemann M."/>
            <person name="Pati A."/>
            <person name="Chen A."/>
            <person name="Palaniappan K."/>
            <person name="Land M."/>
            <person name="Hauser L."/>
            <person name="Brambilla E.M."/>
            <person name="Rohde M."/>
            <person name="Goker M."/>
            <person name="Woyke T."/>
            <person name="Bristow J."/>
            <person name="Eisen J.A."/>
            <person name="Markowitz V."/>
            <person name="Hugenholtz P."/>
            <person name="Kyrpides N.C."/>
            <person name="Klenk H.P."/>
            <person name="Detter J.C."/>
        </authorList>
    </citation>
    <scope>NUCLEOTIDE SEQUENCE [LARGE SCALE GENOMIC DNA]</scope>
    <source>
        <strain evidence="7">ATCC 33096 / DSM 2489 / 6091</strain>
    </source>
</reference>
<dbReference type="HOGENOM" id="CLU_059988_1_3_12"/>
<evidence type="ECO:0000256" key="1">
    <source>
        <dbReference type="ARBA" id="ARBA00022898"/>
    </source>
</evidence>
<evidence type="ECO:0000256" key="4">
    <source>
        <dbReference type="RuleBase" id="RU004514"/>
    </source>
</evidence>
<feature type="modified residue" description="N6-(pyridoxal phosphate)lysine" evidence="2 3">
    <location>
        <position position="38"/>
    </location>
</feature>
<dbReference type="eggNOG" id="COG0325">
    <property type="taxonomic scope" value="Bacteria"/>
</dbReference>
<proteinExistence type="inferred from homology"/>
<dbReference type="InterPro" id="IPR029066">
    <property type="entry name" value="PLP-binding_barrel"/>
</dbReference>
<dbReference type="STRING" id="869209.Tresu_1273"/>
<dbReference type="Proteomes" id="UP000006852">
    <property type="component" value="Chromosome"/>
</dbReference>
<name>F2NRU5_TRES6</name>
<dbReference type="Gene3D" id="3.20.20.10">
    <property type="entry name" value="Alanine racemase"/>
    <property type="match status" value="1"/>
</dbReference>
<dbReference type="InterPro" id="IPR011078">
    <property type="entry name" value="PyrdxlP_homeostasis"/>
</dbReference>
<dbReference type="GeneID" id="302998434"/>
<dbReference type="EMBL" id="CP002631">
    <property type="protein sequence ID" value="AEB14181.1"/>
    <property type="molecule type" value="Genomic_DNA"/>
</dbReference>
<dbReference type="HAMAP" id="MF_02087">
    <property type="entry name" value="PLP_homeostasis"/>
    <property type="match status" value="1"/>
</dbReference>
<dbReference type="AlphaFoldDB" id="F2NRU5"/>
<protein>
    <recommendedName>
        <fullName evidence="2">Pyridoxal phosphate homeostasis protein</fullName>
        <shortName evidence="2">PLP homeostasis protein</shortName>
    </recommendedName>
</protein>
<dbReference type="RefSeq" id="WP_013701468.1">
    <property type="nucleotide sequence ID" value="NC_015385.1"/>
</dbReference>
<evidence type="ECO:0000313" key="7">
    <source>
        <dbReference type="Proteomes" id="UP000006852"/>
    </source>
</evidence>
<sequence length="238" mass="26485">MTAEQIAENFESVRNQIKEAEKKSGRKEGCVKLCAVSKFHPAEDVLAALKTGQTLFGENRVQESFAKFTQINSVSKIKPDLHIIGSLQTNKVKKAVEIASCIQSVDREELLAEIEKQCAKIEKKIEVLFEIHTGEDSKSGYKEKSVLLKSVENCANGIYPHIVPKGLMTMAPFTQDEKLIHASFSKLRNLKDELNKSFPSLEINELSMGMSGDYKIAIEEGSTLVRIGTALFGERDYS</sequence>
<evidence type="ECO:0000259" key="5">
    <source>
        <dbReference type="Pfam" id="PF01168"/>
    </source>
</evidence>